<dbReference type="Proteomes" id="UP000248329">
    <property type="component" value="Unassembled WGS sequence"/>
</dbReference>
<protein>
    <submittedName>
        <fullName evidence="1">NrdH-redoxin</fullName>
    </submittedName>
</protein>
<comment type="caution">
    <text evidence="1">The sequence shown here is derived from an EMBL/GenBank/DDBJ whole genome shotgun (WGS) entry which is preliminary data.</text>
</comment>
<name>A0AC61L574_9EURY</name>
<reference evidence="1" key="1">
    <citation type="submission" date="2018-01" db="EMBL/GenBank/DDBJ databases">
        <authorList>
            <person name="Krukenberg V."/>
        </authorList>
    </citation>
    <scope>NUCLEOTIDE SEQUENCE</scope>
    <source>
        <strain evidence="1">E20ANME2</strain>
    </source>
</reference>
<organism evidence="1 2">
    <name type="scientific">Candidatus Methanogaster sp</name>
    <dbReference type="NCBI Taxonomy" id="3386292"/>
    <lineage>
        <taxon>Archaea</taxon>
        <taxon>Methanobacteriati</taxon>
        <taxon>Methanobacteriota</taxon>
        <taxon>Stenosarchaea group</taxon>
        <taxon>Methanomicrobia</taxon>
        <taxon>Methanosarcinales</taxon>
        <taxon>ANME-2 cluster</taxon>
        <taxon>Candidatus Methanogasteraceae</taxon>
        <taxon>Candidatus Methanogaster</taxon>
    </lineage>
</organism>
<evidence type="ECO:0000313" key="1">
    <source>
        <dbReference type="EMBL" id="PXF61574.1"/>
    </source>
</evidence>
<evidence type="ECO:0000313" key="2">
    <source>
        <dbReference type="Proteomes" id="UP000248329"/>
    </source>
</evidence>
<accession>A0AC61L574</accession>
<dbReference type="EMBL" id="PQXF01000004">
    <property type="protein sequence ID" value="PXF61574.1"/>
    <property type="molecule type" value="Genomic_DNA"/>
</dbReference>
<proteinExistence type="predicted"/>
<sequence>MTGIIVYTTSTCPKCKKLKSYLKSAAIEYTEADMSTPAALTELRANGVFTMMAPVLQVGDSFQILEEMFDGDRVRKDVVDDLVGNAP</sequence>
<gene>
    <name evidence="1" type="ORF">C4B59_03215</name>
</gene>